<dbReference type="AlphaFoldDB" id="A0A250FCJ7"/>
<evidence type="ECO:0000313" key="9">
    <source>
        <dbReference type="Proteomes" id="UP000217276"/>
    </source>
</evidence>
<feature type="domain" description="SusD-like N-terminal" evidence="7">
    <location>
        <begin position="21"/>
        <end position="220"/>
    </location>
</feature>
<evidence type="ECO:0000256" key="4">
    <source>
        <dbReference type="ARBA" id="ARBA00023136"/>
    </source>
</evidence>
<evidence type="ECO:0000256" key="5">
    <source>
        <dbReference type="ARBA" id="ARBA00023237"/>
    </source>
</evidence>
<keyword evidence="3" id="KW-0732">Signal</keyword>
<keyword evidence="4" id="KW-0472">Membrane</keyword>
<evidence type="ECO:0000256" key="1">
    <source>
        <dbReference type="ARBA" id="ARBA00004442"/>
    </source>
</evidence>
<dbReference type="KEGG" id="clk:CGC53_05035"/>
<dbReference type="Gene3D" id="1.25.40.390">
    <property type="match status" value="1"/>
</dbReference>
<dbReference type="PROSITE" id="PS51257">
    <property type="entry name" value="PROKAR_LIPOPROTEIN"/>
    <property type="match status" value="1"/>
</dbReference>
<evidence type="ECO:0000256" key="2">
    <source>
        <dbReference type="ARBA" id="ARBA00006275"/>
    </source>
</evidence>
<dbReference type="EMBL" id="CP022384">
    <property type="protein sequence ID" value="ATA81758.1"/>
    <property type="molecule type" value="Genomic_DNA"/>
</dbReference>
<organism evidence="8 9">
    <name type="scientific">Capnocytophaga leadbetteri</name>
    <dbReference type="NCBI Taxonomy" id="327575"/>
    <lineage>
        <taxon>Bacteria</taxon>
        <taxon>Pseudomonadati</taxon>
        <taxon>Bacteroidota</taxon>
        <taxon>Flavobacteriia</taxon>
        <taxon>Flavobacteriales</taxon>
        <taxon>Flavobacteriaceae</taxon>
        <taxon>Capnocytophaga</taxon>
    </lineage>
</organism>
<dbReference type="InterPro" id="IPR011990">
    <property type="entry name" value="TPR-like_helical_dom_sf"/>
</dbReference>
<dbReference type="InterPro" id="IPR033985">
    <property type="entry name" value="SusD-like_N"/>
</dbReference>
<dbReference type="GO" id="GO:0009279">
    <property type="term" value="C:cell outer membrane"/>
    <property type="evidence" value="ECO:0007669"/>
    <property type="project" value="UniProtKB-SubCell"/>
</dbReference>
<comment type="subcellular location">
    <subcellularLocation>
        <location evidence="1">Cell outer membrane</location>
    </subcellularLocation>
</comment>
<evidence type="ECO:0000256" key="3">
    <source>
        <dbReference type="ARBA" id="ARBA00022729"/>
    </source>
</evidence>
<reference evidence="9" key="1">
    <citation type="submission" date="2017-06" db="EMBL/GenBank/DDBJ databases">
        <title>Capnocytophaga spp. assemblies.</title>
        <authorList>
            <person name="Gulvik C.A."/>
        </authorList>
    </citation>
    <scope>NUCLEOTIDE SEQUENCE [LARGE SCALE GENOMIC DNA]</scope>
    <source>
        <strain evidence="9">H6253</strain>
    </source>
</reference>
<evidence type="ECO:0000259" key="7">
    <source>
        <dbReference type="Pfam" id="PF14322"/>
    </source>
</evidence>
<sequence length="455" mass="50823">MKATYTFIALSALLLSVSCNKFIDREPISKPTEKTAFKEAKDLEGAVTGIYDELQSKDQYSGRFLTLMEVRADNVTDDNAAALAGVNYEIEAFSETPANENFKASWLSLYQIILRANTIFENLDKVTMTDNQRTNIAGQAAFLRALTYFNLVRLWGEVPLITQVQTVEQARNNQRASVADIYALIISDLQRAKQLPTQWADSERGRATRYAAQALLAKVYVYQKQYAQAVAELTPLVTAINSGRVIGLVPSNETFPNNLKTSKDVLFAVQYLKGGVGESVHQNNRYRNQDGNNVINLPQSLFEAGDNRKALVAPTSMGNRPLKYNADRIGNETSSDFPIIRCAEVMLIYAEAANELSSTPTQAALDALNAVRSNANIATKTLADYPTKEAFRSQVYLQRRLELALECDRWFDIVRTGQFSTLYPSVPAYRQLYPVPSVEIENVNNKTGWQNQGYN</sequence>
<dbReference type="CDD" id="cd08977">
    <property type="entry name" value="SusD"/>
    <property type="match status" value="1"/>
</dbReference>
<accession>A0A250FCJ7</accession>
<protein>
    <submittedName>
        <fullName evidence="8">RagB/SusD family nutrient uptake outer membrane protein</fullName>
    </submittedName>
</protein>
<gene>
    <name evidence="8" type="ORF">CGC53_05035</name>
</gene>
<evidence type="ECO:0000313" key="8">
    <source>
        <dbReference type="EMBL" id="ATA81758.1"/>
    </source>
</evidence>
<keyword evidence="5" id="KW-0998">Cell outer membrane</keyword>
<evidence type="ECO:0000259" key="6">
    <source>
        <dbReference type="Pfam" id="PF07980"/>
    </source>
</evidence>
<dbReference type="InterPro" id="IPR012944">
    <property type="entry name" value="SusD_RagB_dom"/>
</dbReference>
<name>A0A250FCJ7_9FLAO</name>
<comment type="similarity">
    <text evidence="2">Belongs to the SusD family.</text>
</comment>
<dbReference type="RefSeq" id="WP_095913785.1">
    <property type="nucleotide sequence ID" value="NZ_CP022384.1"/>
</dbReference>
<dbReference type="Proteomes" id="UP000217276">
    <property type="component" value="Chromosome"/>
</dbReference>
<dbReference type="Pfam" id="PF07980">
    <property type="entry name" value="SusD_RagB"/>
    <property type="match status" value="1"/>
</dbReference>
<proteinExistence type="inferred from homology"/>
<feature type="domain" description="RagB/SusD" evidence="6">
    <location>
        <begin position="323"/>
        <end position="417"/>
    </location>
</feature>
<keyword evidence="9" id="KW-1185">Reference proteome</keyword>
<dbReference type="Pfam" id="PF14322">
    <property type="entry name" value="SusD-like_3"/>
    <property type="match status" value="1"/>
</dbReference>
<dbReference type="SUPFAM" id="SSF48452">
    <property type="entry name" value="TPR-like"/>
    <property type="match status" value="1"/>
</dbReference>